<evidence type="ECO:0000259" key="1">
    <source>
        <dbReference type="Pfam" id="PF12697"/>
    </source>
</evidence>
<proteinExistence type="predicted"/>
<feature type="domain" description="AB hydrolase-1" evidence="1">
    <location>
        <begin position="45"/>
        <end position="335"/>
    </location>
</feature>
<dbReference type="EMBL" id="JABCKI010006341">
    <property type="protein sequence ID" value="KAG5634602.1"/>
    <property type="molecule type" value="Genomic_DNA"/>
</dbReference>
<dbReference type="InterPro" id="IPR029058">
    <property type="entry name" value="AB_hydrolase_fold"/>
</dbReference>
<evidence type="ECO:0000313" key="3">
    <source>
        <dbReference type="Proteomes" id="UP000717328"/>
    </source>
</evidence>
<dbReference type="Pfam" id="PF12697">
    <property type="entry name" value="Abhydrolase_6"/>
    <property type="match status" value="1"/>
</dbReference>
<dbReference type="InterPro" id="IPR000073">
    <property type="entry name" value="AB_hydrolase_1"/>
</dbReference>
<comment type="caution">
    <text evidence="2">The sequence shown here is derived from an EMBL/GenBank/DDBJ whole genome shotgun (WGS) entry which is preliminary data.</text>
</comment>
<dbReference type="AlphaFoldDB" id="A0A9P7FTL3"/>
<dbReference type="Proteomes" id="UP000717328">
    <property type="component" value="Unassembled WGS sequence"/>
</dbReference>
<dbReference type="OrthoDB" id="94039at2759"/>
<protein>
    <recommendedName>
        <fullName evidence="1">AB hydrolase-1 domain-containing protein</fullName>
    </recommendedName>
</protein>
<keyword evidence="3" id="KW-1185">Reference proteome</keyword>
<organism evidence="2 3">
    <name type="scientific">Sphagnurus paluster</name>
    <dbReference type="NCBI Taxonomy" id="117069"/>
    <lineage>
        <taxon>Eukaryota</taxon>
        <taxon>Fungi</taxon>
        <taxon>Dikarya</taxon>
        <taxon>Basidiomycota</taxon>
        <taxon>Agaricomycotina</taxon>
        <taxon>Agaricomycetes</taxon>
        <taxon>Agaricomycetidae</taxon>
        <taxon>Agaricales</taxon>
        <taxon>Tricholomatineae</taxon>
        <taxon>Lyophyllaceae</taxon>
        <taxon>Sphagnurus</taxon>
    </lineage>
</organism>
<reference evidence="2" key="1">
    <citation type="submission" date="2021-02" db="EMBL/GenBank/DDBJ databases">
        <authorList>
            <person name="Nieuwenhuis M."/>
            <person name="Van De Peppel L.J.J."/>
        </authorList>
    </citation>
    <scope>NUCLEOTIDE SEQUENCE</scope>
    <source>
        <strain evidence="2">D49</strain>
    </source>
</reference>
<dbReference type="Gene3D" id="3.40.50.1820">
    <property type="entry name" value="alpha/beta hydrolase"/>
    <property type="match status" value="1"/>
</dbReference>
<reference evidence="2" key="2">
    <citation type="submission" date="2021-10" db="EMBL/GenBank/DDBJ databases">
        <title>Phylogenomics reveals ancestral predisposition of the termite-cultivated fungus Termitomyces towards a domesticated lifestyle.</title>
        <authorList>
            <person name="Auxier B."/>
            <person name="Grum-Grzhimaylo A."/>
            <person name="Cardenas M.E."/>
            <person name="Lodge J.D."/>
            <person name="Laessoe T."/>
            <person name="Pedersen O."/>
            <person name="Smith M.E."/>
            <person name="Kuyper T.W."/>
            <person name="Franco-Molano E.A."/>
            <person name="Baroni T.J."/>
            <person name="Aanen D.K."/>
        </authorList>
    </citation>
    <scope>NUCLEOTIDE SEQUENCE</scope>
    <source>
        <strain evidence="2">D49</strain>
    </source>
</reference>
<name>A0A9P7FTL3_9AGAR</name>
<dbReference type="SUPFAM" id="SSF53474">
    <property type="entry name" value="alpha/beta-Hydrolases"/>
    <property type="match status" value="1"/>
</dbReference>
<sequence length="358" mass="39368">MSTLVAEEFTLTTSTQDGIPLLCTMKRYTSALGKGPRLNKPSAILLLGHGAGFPKETWEPTLEDLFALDDQQPASSGALRVREAWALDYQNHGATALVNATMLAVDPGIVTIYDYAAAFASLRTSGLLGALDPALHKVILVGHSAGSVGVTLATGHFNPPFAIPFASLILVDPPIFPRRMRGQEMEMYKLVAVMTPLRRDIWESREAAAKWMRPRPPCQTWDQRVFNAYVKHGLTSLPTPYYPEKNVGVTLTTHRSGENIAFTGERFTYHALYRLNQICADVPVHLVYGAENDMFPRVAQGAIVDVEEGRVFASIRRIEGVGHLVVQDAPLKLARTLLAILRNEPLIEEAGARTRSKL</sequence>
<evidence type="ECO:0000313" key="2">
    <source>
        <dbReference type="EMBL" id="KAG5634602.1"/>
    </source>
</evidence>
<gene>
    <name evidence="2" type="ORF">H0H81_001404</name>
</gene>
<accession>A0A9P7FTL3</accession>